<organism evidence="7 8">
    <name type="scientific">Aspergillus glaucus CBS 516.65</name>
    <dbReference type="NCBI Taxonomy" id="1160497"/>
    <lineage>
        <taxon>Eukaryota</taxon>
        <taxon>Fungi</taxon>
        <taxon>Dikarya</taxon>
        <taxon>Ascomycota</taxon>
        <taxon>Pezizomycotina</taxon>
        <taxon>Eurotiomycetes</taxon>
        <taxon>Eurotiomycetidae</taxon>
        <taxon>Eurotiales</taxon>
        <taxon>Aspergillaceae</taxon>
        <taxon>Aspergillus</taxon>
        <taxon>Aspergillus subgen. Aspergillus</taxon>
    </lineage>
</organism>
<name>A0A1L9V505_ASPGL</name>
<evidence type="ECO:0000256" key="1">
    <source>
        <dbReference type="ARBA" id="ARBA00004141"/>
    </source>
</evidence>
<dbReference type="VEuPathDB" id="FungiDB:ASPGLDRAFT_70450"/>
<dbReference type="InterPro" id="IPR011701">
    <property type="entry name" value="MFS"/>
</dbReference>
<sequence length="469" mass="51574">MQFSEILGQNSMNLYKRWQILIVGSLLIFLADFGFFLSIPPQTKIFEDILCRQHYAAYPAQPSEQNCKVAPVQSELARINGWKDTFDALPSILVAVPYGALADRIGRKPCLLLSMFGVLLSEIWTRFVCWSSSLRLVWLSGLFRLLGGGDLVVSSIVCVMVADVFPEDDRATALYRLSSFIILGEILATPVSAAMMTWSCWTPYLLGLAIVAFGLPIACFLPETLDRQSIEPHTDETQASLVERLQQRIRQFSHLARFLWTGNIILALFMFLTSSLSRQSTSLLLQYSSARYDWSLAHASLFLALRGVVTLFTFAFLMPTITGLLTRALRMSPTVKDRRMSQASGSLSIIGFVLVAVAAAPSLYVVGLVLLSLGSAFVVTTRSLATALVRPDQIGRLYSAAAVVQSIGTLVAGPWFAQLFDVGLQIGWLGLPFLLAGVLFGLATLAVSLVRTYEPVNEPEQEPLLSDDV</sequence>
<keyword evidence="4 5" id="KW-0472">Membrane</keyword>
<feature type="transmembrane region" description="Helical" evidence="5">
    <location>
        <begin position="429"/>
        <end position="450"/>
    </location>
</feature>
<proteinExistence type="predicted"/>
<feature type="transmembrane region" description="Helical" evidence="5">
    <location>
        <begin position="177"/>
        <end position="198"/>
    </location>
</feature>
<dbReference type="PANTHER" id="PTHR23507:SF1">
    <property type="entry name" value="FI18259P1-RELATED"/>
    <property type="match status" value="1"/>
</dbReference>
<dbReference type="GO" id="GO:0016020">
    <property type="term" value="C:membrane"/>
    <property type="evidence" value="ECO:0007669"/>
    <property type="project" value="UniProtKB-SubCell"/>
</dbReference>
<evidence type="ECO:0000259" key="6">
    <source>
        <dbReference type="PROSITE" id="PS50850"/>
    </source>
</evidence>
<feature type="transmembrane region" description="Helical" evidence="5">
    <location>
        <begin position="110"/>
        <end position="133"/>
    </location>
</feature>
<evidence type="ECO:0000256" key="4">
    <source>
        <dbReference type="ARBA" id="ARBA00023136"/>
    </source>
</evidence>
<keyword evidence="8" id="KW-1185">Reference proteome</keyword>
<protein>
    <recommendedName>
        <fullName evidence="6">Major facilitator superfamily (MFS) profile domain-containing protein</fullName>
    </recommendedName>
</protein>
<dbReference type="SUPFAM" id="SSF103473">
    <property type="entry name" value="MFS general substrate transporter"/>
    <property type="match status" value="1"/>
</dbReference>
<feature type="domain" description="Major facilitator superfamily (MFS) profile" evidence="6">
    <location>
        <begin position="20"/>
        <end position="455"/>
    </location>
</feature>
<feature type="transmembrane region" description="Helical" evidence="5">
    <location>
        <begin position="258"/>
        <end position="276"/>
    </location>
</feature>
<gene>
    <name evidence="7" type="ORF">ASPGLDRAFT_70450</name>
</gene>
<accession>A0A1L9V505</accession>
<evidence type="ECO:0000313" key="7">
    <source>
        <dbReference type="EMBL" id="OJJ78976.1"/>
    </source>
</evidence>
<feature type="transmembrane region" description="Helical" evidence="5">
    <location>
        <begin position="145"/>
        <end position="165"/>
    </location>
</feature>
<evidence type="ECO:0000256" key="3">
    <source>
        <dbReference type="ARBA" id="ARBA00022989"/>
    </source>
</evidence>
<dbReference type="AlphaFoldDB" id="A0A1L9V505"/>
<evidence type="ECO:0000256" key="2">
    <source>
        <dbReference type="ARBA" id="ARBA00022692"/>
    </source>
</evidence>
<dbReference type="Gene3D" id="1.20.1250.20">
    <property type="entry name" value="MFS general substrate transporter like domains"/>
    <property type="match status" value="1"/>
</dbReference>
<feature type="transmembrane region" description="Helical" evidence="5">
    <location>
        <begin position="340"/>
        <end position="359"/>
    </location>
</feature>
<feature type="transmembrane region" description="Helical" evidence="5">
    <location>
        <begin position="20"/>
        <end position="39"/>
    </location>
</feature>
<reference evidence="8" key="1">
    <citation type="journal article" date="2017" name="Genome Biol.">
        <title>Comparative genomics reveals high biological diversity and specific adaptations in the industrially and medically important fungal genus Aspergillus.</title>
        <authorList>
            <person name="de Vries R.P."/>
            <person name="Riley R."/>
            <person name="Wiebenga A."/>
            <person name="Aguilar-Osorio G."/>
            <person name="Amillis S."/>
            <person name="Uchima C.A."/>
            <person name="Anderluh G."/>
            <person name="Asadollahi M."/>
            <person name="Askin M."/>
            <person name="Barry K."/>
            <person name="Battaglia E."/>
            <person name="Bayram O."/>
            <person name="Benocci T."/>
            <person name="Braus-Stromeyer S.A."/>
            <person name="Caldana C."/>
            <person name="Canovas D."/>
            <person name="Cerqueira G.C."/>
            <person name="Chen F."/>
            <person name="Chen W."/>
            <person name="Choi C."/>
            <person name="Clum A."/>
            <person name="Dos Santos R.A."/>
            <person name="Damasio A.R."/>
            <person name="Diallinas G."/>
            <person name="Emri T."/>
            <person name="Fekete E."/>
            <person name="Flipphi M."/>
            <person name="Freyberg S."/>
            <person name="Gallo A."/>
            <person name="Gournas C."/>
            <person name="Habgood R."/>
            <person name="Hainaut M."/>
            <person name="Harispe M.L."/>
            <person name="Henrissat B."/>
            <person name="Hilden K.S."/>
            <person name="Hope R."/>
            <person name="Hossain A."/>
            <person name="Karabika E."/>
            <person name="Karaffa L."/>
            <person name="Karanyi Z."/>
            <person name="Krasevec N."/>
            <person name="Kuo A."/>
            <person name="Kusch H."/>
            <person name="LaButti K."/>
            <person name="Lagendijk E.L."/>
            <person name="Lapidus A."/>
            <person name="Levasseur A."/>
            <person name="Lindquist E."/>
            <person name="Lipzen A."/>
            <person name="Logrieco A.F."/>
            <person name="MacCabe A."/>
            <person name="Maekelae M.R."/>
            <person name="Malavazi I."/>
            <person name="Melin P."/>
            <person name="Meyer V."/>
            <person name="Mielnichuk N."/>
            <person name="Miskei M."/>
            <person name="Molnar A.P."/>
            <person name="Mule G."/>
            <person name="Ngan C.Y."/>
            <person name="Orejas M."/>
            <person name="Orosz E."/>
            <person name="Ouedraogo J.P."/>
            <person name="Overkamp K.M."/>
            <person name="Park H.-S."/>
            <person name="Perrone G."/>
            <person name="Piumi F."/>
            <person name="Punt P.J."/>
            <person name="Ram A.F."/>
            <person name="Ramon A."/>
            <person name="Rauscher S."/>
            <person name="Record E."/>
            <person name="Riano-Pachon D.M."/>
            <person name="Robert V."/>
            <person name="Roehrig J."/>
            <person name="Ruller R."/>
            <person name="Salamov A."/>
            <person name="Salih N.S."/>
            <person name="Samson R.A."/>
            <person name="Sandor E."/>
            <person name="Sanguinetti M."/>
            <person name="Schuetze T."/>
            <person name="Sepcic K."/>
            <person name="Shelest E."/>
            <person name="Sherlock G."/>
            <person name="Sophianopoulou V."/>
            <person name="Squina F.M."/>
            <person name="Sun H."/>
            <person name="Susca A."/>
            <person name="Todd R.B."/>
            <person name="Tsang A."/>
            <person name="Unkles S.E."/>
            <person name="van de Wiele N."/>
            <person name="van Rossen-Uffink D."/>
            <person name="Oliveira J.V."/>
            <person name="Vesth T.C."/>
            <person name="Visser J."/>
            <person name="Yu J.-H."/>
            <person name="Zhou M."/>
            <person name="Andersen M.R."/>
            <person name="Archer D.B."/>
            <person name="Baker S.E."/>
            <person name="Benoit I."/>
            <person name="Brakhage A.A."/>
            <person name="Braus G.H."/>
            <person name="Fischer R."/>
            <person name="Frisvad J.C."/>
            <person name="Goldman G.H."/>
            <person name="Houbraken J."/>
            <person name="Oakley B."/>
            <person name="Pocsi I."/>
            <person name="Scazzocchio C."/>
            <person name="Seiboth B."/>
            <person name="vanKuyk P.A."/>
            <person name="Wortman J."/>
            <person name="Dyer P.S."/>
            <person name="Grigoriev I.V."/>
        </authorList>
    </citation>
    <scope>NUCLEOTIDE SEQUENCE [LARGE SCALE GENOMIC DNA]</scope>
    <source>
        <strain evidence="8">CBS 516.65</strain>
    </source>
</reference>
<dbReference type="GO" id="GO:0022857">
    <property type="term" value="F:transmembrane transporter activity"/>
    <property type="evidence" value="ECO:0007669"/>
    <property type="project" value="InterPro"/>
</dbReference>
<comment type="subcellular location">
    <subcellularLocation>
        <location evidence="1">Membrane</location>
        <topology evidence="1">Multi-pass membrane protein</topology>
    </subcellularLocation>
</comment>
<dbReference type="InterPro" id="IPR020846">
    <property type="entry name" value="MFS_dom"/>
</dbReference>
<dbReference type="RefSeq" id="XP_022395674.1">
    <property type="nucleotide sequence ID" value="XM_022549485.1"/>
</dbReference>
<keyword evidence="3 5" id="KW-1133">Transmembrane helix</keyword>
<dbReference type="PROSITE" id="PS50850">
    <property type="entry name" value="MFS"/>
    <property type="match status" value="1"/>
</dbReference>
<dbReference type="EMBL" id="KV878924">
    <property type="protein sequence ID" value="OJJ78976.1"/>
    <property type="molecule type" value="Genomic_DNA"/>
</dbReference>
<evidence type="ECO:0000313" key="8">
    <source>
        <dbReference type="Proteomes" id="UP000184300"/>
    </source>
</evidence>
<feature type="transmembrane region" description="Helical" evidence="5">
    <location>
        <begin position="296"/>
        <end position="319"/>
    </location>
</feature>
<dbReference type="GeneID" id="34465745"/>
<dbReference type="Proteomes" id="UP000184300">
    <property type="component" value="Unassembled WGS sequence"/>
</dbReference>
<feature type="transmembrane region" description="Helical" evidence="5">
    <location>
        <begin position="204"/>
        <end position="221"/>
    </location>
</feature>
<dbReference type="OrthoDB" id="194139at2759"/>
<dbReference type="PANTHER" id="PTHR23507">
    <property type="entry name" value="ZGC:174356"/>
    <property type="match status" value="1"/>
</dbReference>
<dbReference type="InterPro" id="IPR036259">
    <property type="entry name" value="MFS_trans_sf"/>
</dbReference>
<dbReference type="Pfam" id="PF07690">
    <property type="entry name" value="MFS_1"/>
    <property type="match status" value="1"/>
</dbReference>
<feature type="transmembrane region" description="Helical" evidence="5">
    <location>
        <begin position="397"/>
        <end position="417"/>
    </location>
</feature>
<keyword evidence="2 5" id="KW-0812">Transmembrane</keyword>
<evidence type="ECO:0000256" key="5">
    <source>
        <dbReference type="SAM" id="Phobius"/>
    </source>
</evidence>